<accession>A0A0F8VGZ6</accession>
<comment type="caution">
    <text evidence="1">The sequence shown here is derived from an EMBL/GenBank/DDBJ whole genome shotgun (WGS) entry which is preliminary data.</text>
</comment>
<reference evidence="1 2" key="1">
    <citation type="submission" date="2015-02" db="EMBL/GenBank/DDBJ databases">
        <title>Draft Genome Sequences of Two Closely-Related Aflatoxigenic Aspergillus Species Obtained from the Cote d'Ivoire.</title>
        <authorList>
            <person name="Moore G.G."/>
            <person name="Beltz S.B."/>
            <person name="Mack B.M."/>
        </authorList>
    </citation>
    <scope>NUCLEOTIDE SEQUENCE [LARGE SCALE GENOMIC DNA]</scope>
    <source>
        <strain evidence="1 2">SRRC1468</strain>
    </source>
</reference>
<dbReference type="OrthoDB" id="184880at2759"/>
<dbReference type="Pfam" id="PF13489">
    <property type="entry name" value="Methyltransf_23"/>
    <property type="match status" value="1"/>
</dbReference>
<dbReference type="InterPro" id="IPR029063">
    <property type="entry name" value="SAM-dependent_MTases_sf"/>
</dbReference>
<evidence type="ECO:0008006" key="3">
    <source>
        <dbReference type="Google" id="ProtNLM"/>
    </source>
</evidence>
<keyword evidence="2" id="KW-1185">Reference proteome</keyword>
<dbReference type="STRING" id="308745.A0A0F8VGZ6"/>
<gene>
    <name evidence="1" type="ORF">ARAM_005551</name>
</gene>
<name>A0A0F8VGZ6_9EURO</name>
<organism evidence="1 2">
    <name type="scientific">Aspergillus rambellii</name>
    <dbReference type="NCBI Taxonomy" id="308745"/>
    <lineage>
        <taxon>Eukaryota</taxon>
        <taxon>Fungi</taxon>
        <taxon>Dikarya</taxon>
        <taxon>Ascomycota</taxon>
        <taxon>Pezizomycotina</taxon>
        <taxon>Eurotiomycetes</taxon>
        <taxon>Eurotiomycetidae</taxon>
        <taxon>Eurotiales</taxon>
        <taxon>Aspergillaceae</taxon>
        <taxon>Aspergillus</taxon>
        <taxon>Aspergillus subgen. Nidulantes</taxon>
    </lineage>
</organism>
<dbReference type="AlphaFoldDB" id="A0A0F8VGZ6"/>
<proteinExistence type="predicted"/>
<protein>
    <recommendedName>
        <fullName evidence="3">Methyltransferase</fullName>
    </recommendedName>
</protein>
<evidence type="ECO:0000313" key="2">
    <source>
        <dbReference type="Proteomes" id="UP000034291"/>
    </source>
</evidence>
<sequence>MATPELQVPVSEKIVQDVDQRYFLPRNVEEAERMRNQHEWVKACAGGLVLAPIDLNRRGLRVLDAATADGYWMQDAKSVFTLDTDFLGFDSAPEGYPPLPSTNPTTPATPLTITKQNLIEDFPSSWTNTFDFVHQRFVIPLFKDVEVPRVLHNLTSCLKPDGWIQLVEMDFTTFVSQPQDQCNSFRMIHELTSKVVSDPLAATKLADRLREEGLVNVGFRAVDMVAGAAHEDPVVGERGVRNMLSILEFFRSVTSPDMFGMSADEWDQLPKNFAQDMRDYRTALRVYFVWGQKPSSS</sequence>
<dbReference type="Proteomes" id="UP000034291">
    <property type="component" value="Unassembled WGS sequence"/>
</dbReference>
<dbReference type="EMBL" id="JZBS01001504">
    <property type="protein sequence ID" value="KKK22376.1"/>
    <property type="molecule type" value="Genomic_DNA"/>
</dbReference>
<evidence type="ECO:0000313" key="1">
    <source>
        <dbReference type="EMBL" id="KKK22376.1"/>
    </source>
</evidence>
<dbReference type="SUPFAM" id="SSF53335">
    <property type="entry name" value="S-adenosyl-L-methionine-dependent methyltransferases"/>
    <property type="match status" value="1"/>
</dbReference>
<dbReference type="Gene3D" id="3.40.50.150">
    <property type="entry name" value="Vaccinia Virus protein VP39"/>
    <property type="match status" value="1"/>
</dbReference>